<keyword evidence="4" id="KW-1185">Reference proteome</keyword>
<evidence type="ECO:0000313" key="4">
    <source>
        <dbReference type="Proteomes" id="UP000283387"/>
    </source>
</evidence>
<dbReference type="InterPro" id="IPR045220">
    <property type="entry name" value="FRHB/FDHB/HCAR-like"/>
</dbReference>
<dbReference type="PANTHER" id="PTHR31332">
    <property type="entry name" value="7-HYDROXYMETHYL CHLOROPHYLL A REDUCTASE, CHLOROPLASTIC"/>
    <property type="match status" value="1"/>
</dbReference>
<dbReference type="AlphaFoldDB" id="A0A419W5S4"/>
<sequence length="397" mass="44618">MNKIEKVVKTDLCLGCGLCEAIATKEKCSMILEENGFYRPRFTQPVSQKTIKSIAKCCPGISVRNHRENNDIWGKVAEIKDAWSSDPTIRKKGSSGGILTALAVFLLENKLVDGILQVGKSATHYLHNELKISRTREEVIENASSRYAPALVFDQIKLILDQNNEKYAFIGKPCDIAGIKNFVREFSQYENRIIYHLAIFCAGMPSYNGTKKIIENSGIQDKPINLKYRGDGWPGFFEVKFEKSPSFKVSYNDSWGNVLGKHLGMRCKICPDGIGLLADIVAGDSWNTKDGYPDFTESDGRSFVLIRNTKGTELFQKALAEKAIISESLEESKIKEIQNYQYLRRLLAGYRILPVQIFTGGLLSFKQLSLFKLALKANYITGLNNLLGTMKRLIKDL</sequence>
<evidence type="ECO:0000313" key="3">
    <source>
        <dbReference type="EMBL" id="RKD90770.1"/>
    </source>
</evidence>
<feature type="domain" description="Coenzyme F420 hydrogenase/dehydrogenase beta subunit N-terminal" evidence="1">
    <location>
        <begin position="82"/>
        <end position="156"/>
    </location>
</feature>
<protein>
    <submittedName>
        <fullName evidence="3">Coenzyme F420 hydrogenase subunit beta</fullName>
    </submittedName>
</protein>
<gene>
    <name evidence="3" type="ORF">BC643_1113</name>
</gene>
<feature type="domain" description="Coenzyme F420 hydrogenase/dehydrogenase beta subunit C-terminal" evidence="2">
    <location>
        <begin position="165"/>
        <end position="330"/>
    </location>
</feature>
<dbReference type="Pfam" id="PF04422">
    <property type="entry name" value="FrhB_FdhB_N"/>
    <property type="match status" value="1"/>
</dbReference>
<dbReference type="RefSeq" id="WP_120272144.1">
    <property type="nucleotide sequence ID" value="NZ_RAPN01000001.1"/>
</dbReference>
<proteinExistence type="predicted"/>
<reference evidence="3 4" key="1">
    <citation type="submission" date="2018-09" db="EMBL/GenBank/DDBJ databases">
        <title>Genomic Encyclopedia of Archaeal and Bacterial Type Strains, Phase II (KMG-II): from individual species to whole genera.</title>
        <authorList>
            <person name="Goeker M."/>
        </authorList>
    </citation>
    <scope>NUCLEOTIDE SEQUENCE [LARGE SCALE GENOMIC DNA]</scope>
    <source>
        <strain evidence="3 4">DSM 27148</strain>
    </source>
</reference>
<dbReference type="PANTHER" id="PTHR31332:SF0">
    <property type="entry name" value="7-HYDROXYMETHYL CHLOROPHYLL A REDUCTASE, CHLOROPLASTIC"/>
    <property type="match status" value="1"/>
</dbReference>
<dbReference type="InterPro" id="IPR007516">
    <property type="entry name" value="Co_F420_Hydgase/DH_bsu_N"/>
</dbReference>
<dbReference type="Proteomes" id="UP000283387">
    <property type="component" value="Unassembled WGS sequence"/>
</dbReference>
<comment type="caution">
    <text evidence="3">The sequence shown here is derived from an EMBL/GenBank/DDBJ whole genome shotgun (WGS) entry which is preliminary data.</text>
</comment>
<dbReference type="OrthoDB" id="9813230at2"/>
<dbReference type="GO" id="GO:0090415">
    <property type="term" value="F:7-hydroxymethyl chlorophyll a reductase activity"/>
    <property type="evidence" value="ECO:0007669"/>
    <property type="project" value="TreeGrafter"/>
</dbReference>
<evidence type="ECO:0000259" key="2">
    <source>
        <dbReference type="Pfam" id="PF04432"/>
    </source>
</evidence>
<organism evidence="3 4">
    <name type="scientific">Mangrovibacterium diazotrophicum</name>
    <dbReference type="NCBI Taxonomy" id="1261403"/>
    <lineage>
        <taxon>Bacteria</taxon>
        <taxon>Pseudomonadati</taxon>
        <taxon>Bacteroidota</taxon>
        <taxon>Bacteroidia</taxon>
        <taxon>Marinilabiliales</taxon>
        <taxon>Prolixibacteraceae</taxon>
        <taxon>Mangrovibacterium</taxon>
    </lineage>
</organism>
<dbReference type="InterPro" id="IPR007525">
    <property type="entry name" value="FrhB_FdhB_C"/>
</dbReference>
<evidence type="ECO:0000259" key="1">
    <source>
        <dbReference type="Pfam" id="PF04422"/>
    </source>
</evidence>
<dbReference type="Pfam" id="PF04432">
    <property type="entry name" value="FrhB_FdhB_C"/>
    <property type="match status" value="1"/>
</dbReference>
<dbReference type="GO" id="GO:0033354">
    <property type="term" value="P:chlorophyll cycle"/>
    <property type="evidence" value="ECO:0007669"/>
    <property type="project" value="TreeGrafter"/>
</dbReference>
<accession>A0A419W5S4</accession>
<dbReference type="EMBL" id="RAPN01000001">
    <property type="protein sequence ID" value="RKD90770.1"/>
    <property type="molecule type" value="Genomic_DNA"/>
</dbReference>
<name>A0A419W5S4_9BACT</name>